<accession>A0AAV0XW06</accession>
<name>A0AAV0XW06_9HEMI</name>
<comment type="caution">
    <text evidence="2">The sequence shown here is derived from an EMBL/GenBank/DDBJ whole genome shotgun (WGS) entry which is preliminary data.</text>
</comment>
<sequence>MPPTEAAVMQLEVRLMNLTFLVGIFLVLVVYTGFYAFIYKSSDCVRRSEGDKKATKVNKNSIDPCGCRRWFQPFCNLNADPEDLQSTEWLGDWSSVCSSTSSISADDESGVILNRNYLEVPPQ</sequence>
<proteinExistence type="predicted"/>
<organism evidence="2 3">
    <name type="scientific">Macrosiphum euphorbiae</name>
    <name type="common">potato aphid</name>
    <dbReference type="NCBI Taxonomy" id="13131"/>
    <lineage>
        <taxon>Eukaryota</taxon>
        <taxon>Metazoa</taxon>
        <taxon>Ecdysozoa</taxon>
        <taxon>Arthropoda</taxon>
        <taxon>Hexapoda</taxon>
        <taxon>Insecta</taxon>
        <taxon>Pterygota</taxon>
        <taxon>Neoptera</taxon>
        <taxon>Paraneoptera</taxon>
        <taxon>Hemiptera</taxon>
        <taxon>Sternorrhyncha</taxon>
        <taxon>Aphidomorpha</taxon>
        <taxon>Aphidoidea</taxon>
        <taxon>Aphididae</taxon>
        <taxon>Macrosiphini</taxon>
        <taxon>Macrosiphum</taxon>
    </lineage>
</organism>
<dbReference type="AlphaFoldDB" id="A0AAV0XW06"/>
<dbReference type="EMBL" id="CARXXK010001029">
    <property type="protein sequence ID" value="CAI6372331.1"/>
    <property type="molecule type" value="Genomic_DNA"/>
</dbReference>
<feature type="transmembrane region" description="Helical" evidence="1">
    <location>
        <begin position="20"/>
        <end position="38"/>
    </location>
</feature>
<evidence type="ECO:0000313" key="2">
    <source>
        <dbReference type="EMBL" id="CAI6372331.1"/>
    </source>
</evidence>
<keyword evidence="1" id="KW-0472">Membrane</keyword>
<keyword evidence="3" id="KW-1185">Reference proteome</keyword>
<evidence type="ECO:0000313" key="3">
    <source>
        <dbReference type="Proteomes" id="UP001160148"/>
    </source>
</evidence>
<reference evidence="2 3" key="1">
    <citation type="submission" date="2023-01" db="EMBL/GenBank/DDBJ databases">
        <authorList>
            <person name="Whitehead M."/>
        </authorList>
    </citation>
    <scope>NUCLEOTIDE SEQUENCE [LARGE SCALE GENOMIC DNA]</scope>
</reference>
<dbReference type="Proteomes" id="UP001160148">
    <property type="component" value="Unassembled WGS sequence"/>
</dbReference>
<evidence type="ECO:0000256" key="1">
    <source>
        <dbReference type="SAM" id="Phobius"/>
    </source>
</evidence>
<keyword evidence="1" id="KW-1133">Transmembrane helix</keyword>
<gene>
    <name evidence="2" type="ORF">MEUPH1_LOCUS26220</name>
</gene>
<keyword evidence="1" id="KW-0812">Transmembrane</keyword>
<protein>
    <submittedName>
        <fullName evidence="2">Uncharacterized protein</fullName>
    </submittedName>
</protein>